<reference evidence="3" key="1">
    <citation type="submission" date="2020-10" db="EMBL/GenBank/DDBJ databases">
        <authorList>
            <person name="Gilroy R."/>
        </authorList>
    </citation>
    <scope>NUCLEOTIDE SEQUENCE</scope>
    <source>
        <strain evidence="3">CHK184-20233</strain>
    </source>
</reference>
<dbReference type="PANTHER" id="PTHR42879">
    <property type="entry name" value="3-OXOACYL-(ACYL-CARRIER-PROTEIN) REDUCTASE"/>
    <property type="match status" value="1"/>
</dbReference>
<accession>A0A9D1DUG9</accession>
<dbReference type="PANTHER" id="PTHR42879:SF2">
    <property type="entry name" value="3-OXOACYL-[ACYL-CARRIER-PROTEIN] REDUCTASE FABG"/>
    <property type="match status" value="1"/>
</dbReference>
<evidence type="ECO:0000256" key="2">
    <source>
        <dbReference type="ARBA" id="ARBA00023002"/>
    </source>
</evidence>
<gene>
    <name evidence="3" type="primary">ucpA</name>
    <name evidence="3" type="ORF">IAB38_04245</name>
</gene>
<organism evidence="3 4">
    <name type="scientific">Candidatus Onthousia excrementipullorum</name>
    <dbReference type="NCBI Taxonomy" id="2840884"/>
    <lineage>
        <taxon>Bacteria</taxon>
        <taxon>Bacillati</taxon>
        <taxon>Bacillota</taxon>
        <taxon>Bacilli</taxon>
        <taxon>Candidatus Onthousia</taxon>
    </lineage>
</organism>
<dbReference type="Proteomes" id="UP000824232">
    <property type="component" value="Unassembled WGS sequence"/>
</dbReference>
<protein>
    <submittedName>
        <fullName evidence="3">SDR family oxidoreductase UcpA</fullName>
        <ecNumber evidence="3">1.-.-.-</ecNumber>
    </submittedName>
</protein>
<dbReference type="EMBL" id="DVHC01000043">
    <property type="protein sequence ID" value="HIR59240.1"/>
    <property type="molecule type" value="Genomic_DNA"/>
</dbReference>
<dbReference type="InterPro" id="IPR036291">
    <property type="entry name" value="NAD(P)-bd_dom_sf"/>
</dbReference>
<proteinExistence type="inferred from homology"/>
<dbReference type="GO" id="GO:0008206">
    <property type="term" value="P:bile acid metabolic process"/>
    <property type="evidence" value="ECO:0007669"/>
    <property type="project" value="UniProtKB-ARBA"/>
</dbReference>
<name>A0A9D1DUG9_9FIRM</name>
<dbReference type="AlphaFoldDB" id="A0A9D1DUG9"/>
<sequence length="262" mass="27800">MNLQGKIAVVTGGAMGNGKGIVESLLKAGASVVILDKSSELTNTVNELGSKGYKVLGINVDISNKNLLVQVVDIIKKYYDHVDILVNNAGICKLETFENMTDELRDLHFDINIKGTWNVTKVLLPMLRASGKASIINLSSVTGEMVADSGEVAYATTKAALIGFTKALAREEVNHNIRVNAILPGYIRTPMVESMAKETNPSDPESVITGIAQSIPMKRLGDPSELGELACFLASDASSYITGTSIVIDGGSTLPETVTMGV</sequence>
<dbReference type="InterPro" id="IPR020904">
    <property type="entry name" value="Sc_DH/Rdtase_CS"/>
</dbReference>
<evidence type="ECO:0000313" key="3">
    <source>
        <dbReference type="EMBL" id="HIR59240.1"/>
    </source>
</evidence>
<dbReference type="PRINTS" id="PR00081">
    <property type="entry name" value="GDHRDH"/>
</dbReference>
<dbReference type="Pfam" id="PF13561">
    <property type="entry name" value="adh_short_C2"/>
    <property type="match status" value="1"/>
</dbReference>
<dbReference type="NCBIfam" id="NF006080">
    <property type="entry name" value="PRK08226.1"/>
    <property type="match status" value="1"/>
</dbReference>
<dbReference type="PRINTS" id="PR00080">
    <property type="entry name" value="SDRFAMILY"/>
</dbReference>
<keyword evidence="2 3" id="KW-0560">Oxidoreductase</keyword>
<comment type="caution">
    <text evidence="3">The sequence shown here is derived from an EMBL/GenBank/DDBJ whole genome shotgun (WGS) entry which is preliminary data.</text>
</comment>
<dbReference type="SUPFAM" id="SSF51735">
    <property type="entry name" value="NAD(P)-binding Rossmann-fold domains"/>
    <property type="match status" value="1"/>
</dbReference>
<dbReference type="PROSITE" id="PS00061">
    <property type="entry name" value="ADH_SHORT"/>
    <property type="match status" value="1"/>
</dbReference>
<reference evidence="3" key="2">
    <citation type="journal article" date="2021" name="PeerJ">
        <title>Extensive microbial diversity within the chicken gut microbiome revealed by metagenomics and culture.</title>
        <authorList>
            <person name="Gilroy R."/>
            <person name="Ravi A."/>
            <person name="Getino M."/>
            <person name="Pursley I."/>
            <person name="Horton D.L."/>
            <person name="Alikhan N.F."/>
            <person name="Baker D."/>
            <person name="Gharbi K."/>
            <person name="Hall N."/>
            <person name="Watson M."/>
            <person name="Adriaenssens E.M."/>
            <person name="Foster-Nyarko E."/>
            <person name="Jarju S."/>
            <person name="Secka A."/>
            <person name="Antonio M."/>
            <person name="Oren A."/>
            <person name="Chaudhuri R.R."/>
            <person name="La Ragione R."/>
            <person name="Hildebrand F."/>
            <person name="Pallen M.J."/>
        </authorList>
    </citation>
    <scope>NUCLEOTIDE SEQUENCE</scope>
    <source>
        <strain evidence="3">CHK184-20233</strain>
    </source>
</reference>
<dbReference type="InterPro" id="IPR050259">
    <property type="entry name" value="SDR"/>
</dbReference>
<dbReference type="GO" id="GO:0016491">
    <property type="term" value="F:oxidoreductase activity"/>
    <property type="evidence" value="ECO:0007669"/>
    <property type="project" value="UniProtKB-KW"/>
</dbReference>
<dbReference type="Gene3D" id="3.40.50.720">
    <property type="entry name" value="NAD(P)-binding Rossmann-like Domain"/>
    <property type="match status" value="1"/>
</dbReference>
<evidence type="ECO:0000313" key="4">
    <source>
        <dbReference type="Proteomes" id="UP000824232"/>
    </source>
</evidence>
<comment type="similarity">
    <text evidence="1">Belongs to the short-chain dehydrogenases/reductases (SDR) family.</text>
</comment>
<dbReference type="EC" id="1.-.-.-" evidence="3"/>
<dbReference type="FunFam" id="3.40.50.720:FF:000084">
    <property type="entry name" value="Short-chain dehydrogenase reductase"/>
    <property type="match status" value="1"/>
</dbReference>
<evidence type="ECO:0000256" key="1">
    <source>
        <dbReference type="ARBA" id="ARBA00006484"/>
    </source>
</evidence>
<dbReference type="InterPro" id="IPR002347">
    <property type="entry name" value="SDR_fam"/>
</dbReference>